<comment type="caution">
    <text evidence="14">The sequence shown here is derived from an EMBL/GenBank/DDBJ whole genome shotgun (WGS) entry which is preliminary data.</text>
</comment>
<keyword evidence="6" id="KW-0843">Virulence</keyword>
<dbReference type="InterPro" id="IPR036388">
    <property type="entry name" value="WH-like_DNA-bd_sf"/>
</dbReference>
<organism evidence="14">
    <name type="scientific">bioreactor metagenome</name>
    <dbReference type="NCBI Taxonomy" id="1076179"/>
    <lineage>
        <taxon>unclassified sequences</taxon>
        <taxon>metagenomes</taxon>
        <taxon>ecological metagenomes</taxon>
    </lineage>
</organism>
<name>A0A644YWU5_9ZZZZ</name>
<keyword evidence="7" id="KW-0238">DNA-binding</keyword>
<evidence type="ECO:0000256" key="10">
    <source>
        <dbReference type="ARBA" id="ARBA00037471"/>
    </source>
</evidence>
<dbReference type="Pfam" id="PF00072">
    <property type="entry name" value="Response_reg"/>
    <property type="match status" value="1"/>
</dbReference>
<evidence type="ECO:0000313" key="14">
    <source>
        <dbReference type="EMBL" id="MPM30933.1"/>
    </source>
</evidence>
<comment type="subcellular location">
    <subcellularLocation>
        <location evidence="1">Cytoplasm</location>
    </subcellularLocation>
</comment>
<dbReference type="GO" id="GO:0006355">
    <property type="term" value="P:regulation of DNA-templated transcription"/>
    <property type="evidence" value="ECO:0007669"/>
    <property type="project" value="InterPro"/>
</dbReference>
<evidence type="ECO:0000256" key="7">
    <source>
        <dbReference type="ARBA" id="ARBA00023125"/>
    </source>
</evidence>
<evidence type="ECO:0000256" key="3">
    <source>
        <dbReference type="ARBA" id="ARBA00022553"/>
    </source>
</evidence>
<evidence type="ECO:0000256" key="11">
    <source>
        <dbReference type="ARBA" id="ARBA00039976"/>
    </source>
</evidence>
<dbReference type="FunFam" id="3.40.50.2300:FF:000001">
    <property type="entry name" value="DNA-binding response regulator PhoB"/>
    <property type="match status" value="1"/>
</dbReference>
<evidence type="ECO:0000256" key="2">
    <source>
        <dbReference type="ARBA" id="ARBA00022490"/>
    </source>
</evidence>
<dbReference type="CDD" id="cd00383">
    <property type="entry name" value="trans_reg_C"/>
    <property type="match status" value="1"/>
</dbReference>
<evidence type="ECO:0000259" key="13">
    <source>
        <dbReference type="PROSITE" id="PS51755"/>
    </source>
</evidence>
<keyword evidence="2" id="KW-0963">Cytoplasm</keyword>
<evidence type="ECO:0000256" key="5">
    <source>
        <dbReference type="ARBA" id="ARBA00023015"/>
    </source>
</evidence>
<feature type="domain" description="OmpR/PhoB-type" evidence="13">
    <location>
        <begin position="125"/>
        <end position="222"/>
    </location>
</feature>
<accession>A0A644YWU5</accession>
<proteinExistence type="predicted"/>
<dbReference type="SMART" id="SM00448">
    <property type="entry name" value="REC"/>
    <property type="match status" value="1"/>
</dbReference>
<dbReference type="GO" id="GO:0005829">
    <property type="term" value="C:cytosol"/>
    <property type="evidence" value="ECO:0007669"/>
    <property type="project" value="TreeGrafter"/>
</dbReference>
<dbReference type="SUPFAM" id="SSF52172">
    <property type="entry name" value="CheY-like"/>
    <property type="match status" value="1"/>
</dbReference>
<dbReference type="InterPro" id="IPR039420">
    <property type="entry name" value="WalR-like"/>
</dbReference>
<dbReference type="AlphaFoldDB" id="A0A644YWU5"/>
<dbReference type="PANTHER" id="PTHR48111">
    <property type="entry name" value="REGULATOR OF RPOS"/>
    <property type="match status" value="1"/>
</dbReference>
<dbReference type="GO" id="GO:0000976">
    <property type="term" value="F:transcription cis-regulatory region binding"/>
    <property type="evidence" value="ECO:0007669"/>
    <property type="project" value="TreeGrafter"/>
</dbReference>
<gene>
    <name evidence="14" type="primary">hssR_4</name>
    <name evidence="14" type="ORF">SDC9_77486</name>
</gene>
<keyword evidence="9" id="KW-0804">Transcription</keyword>
<reference evidence="14" key="1">
    <citation type="submission" date="2019-08" db="EMBL/GenBank/DDBJ databases">
        <authorList>
            <person name="Kucharzyk K."/>
            <person name="Murdoch R.W."/>
            <person name="Higgins S."/>
            <person name="Loffler F."/>
        </authorList>
    </citation>
    <scope>NUCLEOTIDE SEQUENCE</scope>
</reference>
<keyword evidence="3" id="KW-0597">Phosphoprotein</keyword>
<dbReference type="GO" id="GO:0032993">
    <property type="term" value="C:protein-DNA complex"/>
    <property type="evidence" value="ECO:0007669"/>
    <property type="project" value="TreeGrafter"/>
</dbReference>
<dbReference type="Gene3D" id="3.40.50.2300">
    <property type="match status" value="1"/>
</dbReference>
<dbReference type="Pfam" id="PF00486">
    <property type="entry name" value="Trans_reg_C"/>
    <property type="match status" value="1"/>
</dbReference>
<keyword evidence="4" id="KW-0902">Two-component regulatory system</keyword>
<protein>
    <recommendedName>
        <fullName evidence="11">Heme response regulator HssR</fullName>
    </recommendedName>
</protein>
<keyword evidence="8" id="KW-0010">Activator</keyword>
<dbReference type="InterPro" id="IPR001867">
    <property type="entry name" value="OmpR/PhoB-type_DNA-bd"/>
</dbReference>
<keyword evidence="5" id="KW-0805">Transcription regulation</keyword>
<comment type="function">
    <text evidence="10">Member of the two-component regulatory system HssS/HssR involved in intracellular heme homeostasis and tempering of staphylococcal virulence. Phosphorylated HssR binds to a direct repeat sequence within hrtAB promoter and activates the expression of hrtAB, an efflux pump, in response to extracellular heme, hemin, hemoglobin or blood.</text>
</comment>
<evidence type="ECO:0000256" key="9">
    <source>
        <dbReference type="ARBA" id="ARBA00023163"/>
    </source>
</evidence>
<dbReference type="PROSITE" id="PS50110">
    <property type="entry name" value="RESPONSE_REGULATORY"/>
    <property type="match status" value="1"/>
</dbReference>
<evidence type="ECO:0000256" key="4">
    <source>
        <dbReference type="ARBA" id="ARBA00023012"/>
    </source>
</evidence>
<sequence>MFQILVVEDDRALRELFCTVLSKNGFVYYEAADGLAAWDVLEKHYIDLVVSDIMMPNMDGYELVRSLRKGGYNMPVLMITAKDTFEDLQSGFTAGTDDYMVKPVNVNEMILRINALLKRAQIVNEKKITFGSMELHYDNLTVTLNGESTVIPQKEFYILYKLLSNPGKVFTKQQIMDEIWGMDTESDPHTLDVHISRLRDRFKERAPFEIITIRGLGYKAVKRDV</sequence>
<dbReference type="EMBL" id="VSSQ01005931">
    <property type="protein sequence ID" value="MPM30933.1"/>
    <property type="molecule type" value="Genomic_DNA"/>
</dbReference>
<dbReference type="PROSITE" id="PS51755">
    <property type="entry name" value="OMPR_PHOB"/>
    <property type="match status" value="1"/>
</dbReference>
<dbReference type="SMART" id="SM00862">
    <property type="entry name" value="Trans_reg_C"/>
    <property type="match status" value="1"/>
</dbReference>
<evidence type="ECO:0000256" key="6">
    <source>
        <dbReference type="ARBA" id="ARBA00023026"/>
    </source>
</evidence>
<dbReference type="InterPro" id="IPR011006">
    <property type="entry name" value="CheY-like_superfamily"/>
</dbReference>
<dbReference type="InterPro" id="IPR001789">
    <property type="entry name" value="Sig_transdc_resp-reg_receiver"/>
</dbReference>
<evidence type="ECO:0000256" key="1">
    <source>
        <dbReference type="ARBA" id="ARBA00004496"/>
    </source>
</evidence>
<dbReference type="PANTHER" id="PTHR48111:SF49">
    <property type="entry name" value="HEME RESPONSE REGULATOR HSSR"/>
    <property type="match status" value="1"/>
</dbReference>
<feature type="domain" description="Response regulatory" evidence="12">
    <location>
        <begin position="3"/>
        <end position="117"/>
    </location>
</feature>
<dbReference type="CDD" id="cd17574">
    <property type="entry name" value="REC_OmpR"/>
    <property type="match status" value="1"/>
</dbReference>
<dbReference type="Gene3D" id="1.10.10.10">
    <property type="entry name" value="Winged helix-like DNA-binding domain superfamily/Winged helix DNA-binding domain"/>
    <property type="match status" value="1"/>
</dbReference>
<evidence type="ECO:0000256" key="8">
    <source>
        <dbReference type="ARBA" id="ARBA00023159"/>
    </source>
</evidence>
<dbReference type="GO" id="GO:0000156">
    <property type="term" value="F:phosphorelay response regulator activity"/>
    <property type="evidence" value="ECO:0007669"/>
    <property type="project" value="TreeGrafter"/>
</dbReference>
<evidence type="ECO:0000259" key="12">
    <source>
        <dbReference type="PROSITE" id="PS50110"/>
    </source>
</evidence>